<dbReference type="PATRIC" id="fig|45076.6.peg.2112"/>
<evidence type="ECO:0000313" key="3">
    <source>
        <dbReference type="EMBL" id="KTD76711.1"/>
    </source>
</evidence>
<dbReference type="OrthoDB" id="21920at2"/>
<evidence type="ECO:0000256" key="1">
    <source>
        <dbReference type="SAM" id="SignalP"/>
    </source>
</evidence>
<reference evidence="3 4" key="1">
    <citation type="submission" date="2015-11" db="EMBL/GenBank/DDBJ databases">
        <title>Genomic analysis of 38 Legionella species identifies large and diverse effector repertoires.</title>
        <authorList>
            <person name="Burstein D."/>
            <person name="Amaro F."/>
            <person name="Zusman T."/>
            <person name="Lifshitz Z."/>
            <person name="Cohen O."/>
            <person name="Gilbert J.A."/>
            <person name="Pupko T."/>
            <person name="Shuman H.A."/>
            <person name="Segal G."/>
        </authorList>
    </citation>
    <scope>NUCLEOTIDE SEQUENCE [LARGE SCALE GENOMIC DNA]</scope>
    <source>
        <strain evidence="3 4">ATCC 49508</strain>
    </source>
</reference>
<evidence type="ECO:0000259" key="2">
    <source>
        <dbReference type="PROSITE" id="PS50056"/>
    </source>
</evidence>
<dbReference type="InterPro" id="IPR029021">
    <property type="entry name" value="Prot-tyrosine_phosphatase-like"/>
</dbReference>
<evidence type="ECO:0000313" key="4">
    <source>
        <dbReference type="Proteomes" id="UP000054662"/>
    </source>
</evidence>
<feature type="chain" id="PRO_5006919440" evidence="1">
    <location>
        <begin position="42"/>
        <end position="379"/>
    </location>
</feature>
<dbReference type="Pfam" id="PF14566">
    <property type="entry name" value="PTPlike_phytase"/>
    <property type="match status" value="1"/>
</dbReference>
<dbReference type="RefSeq" id="WP_058493713.1">
    <property type="nucleotide sequence ID" value="NZ_CBCRUR010000003.1"/>
</dbReference>
<keyword evidence="4" id="KW-1185">Reference proteome</keyword>
<dbReference type="Proteomes" id="UP000054662">
    <property type="component" value="Unassembled WGS sequence"/>
</dbReference>
<organism evidence="3 4">
    <name type="scientific">Legionella worsleiensis</name>
    <dbReference type="NCBI Taxonomy" id="45076"/>
    <lineage>
        <taxon>Bacteria</taxon>
        <taxon>Pseudomonadati</taxon>
        <taxon>Pseudomonadota</taxon>
        <taxon>Gammaproteobacteria</taxon>
        <taxon>Legionellales</taxon>
        <taxon>Legionellaceae</taxon>
        <taxon>Legionella</taxon>
    </lineage>
</organism>
<sequence>MIFITQSMNTRLSKQSTYCCKKRTIGLWILFALLNTCSLNAKTSNTIPLLQIPQLPQGAFWIDNHWRNNPQTTQEKPFRWRSPQASRANDLTKQSGINTKGLERLFISGSAIPTLNNMTWLKKNYGGTHQVNIIDLRQETHLYLNGLPISIFYKKDQINWGKTFTKIKKEEQDWLNYLSRQNTLLINILGRPVSGFKVPVSPESIAIKNIHTEQETAQLAEINYYRIPVPDYHPPSPEHVDLFLSLLKKLPKQAWLHYHCAAGKGRTTTFMVMHDILVNGAEVSLNDIIIRQQRMGGINLLTSKDTLSEQPWKREYHLARVDFINLFYTYVTQGIYPNQEFSEWIRNQPEGSYTLLLKTDAYPKKRPLQNAKRLSKQEK</sequence>
<feature type="signal peptide" evidence="1">
    <location>
        <begin position="1"/>
        <end position="41"/>
    </location>
</feature>
<dbReference type="Gene3D" id="3.30.70.1690">
    <property type="match status" value="1"/>
</dbReference>
<name>A0A0W1A5S4_9GAMM</name>
<gene>
    <name evidence="3" type="ORF">Lwor_1936</name>
</gene>
<dbReference type="SMART" id="SM01301">
    <property type="entry name" value="PTPlike_phytase"/>
    <property type="match status" value="1"/>
</dbReference>
<protein>
    <submittedName>
        <fullName evidence="3">Tyrosine phosphatase II superfamily protein</fullName>
    </submittedName>
</protein>
<dbReference type="STRING" id="45076.Lwor_1936"/>
<feature type="domain" description="Tyrosine specific protein phosphatases" evidence="2">
    <location>
        <begin position="241"/>
        <end position="299"/>
    </location>
</feature>
<dbReference type="SUPFAM" id="SSF52799">
    <property type="entry name" value="(Phosphotyrosine protein) phosphatases II"/>
    <property type="match status" value="1"/>
</dbReference>
<dbReference type="AlphaFoldDB" id="A0A0W1A5S4"/>
<accession>A0A0W1A5S4</accession>
<keyword evidence="1" id="KW-0732">Signal</keyword>
<proteinExistence type="predicted"/>
<dbReference type="InterPro" id="IPR000387">
    <property type="entry name" value="Tyr_Pase_dom"/>
</dbReference>
<comment type="caution">
    <text evidence="3">The sequence shown here is derived from an EMBL/GenBank/DDBJ whole genome shotgun (WGS) entry which is preliminary data.</text>
</comment>
<dbReference type="PROSITE" id="PS50056">
    <property type="entry name" value="TYR_PHOSPHATASE_2"/>
    <property type="match status" value="1"/>
</dbReference>
<dbReference type="Gene3D" id="3.90.190.10">
    <property type="entry name" value="Protein tyrosine phosphatase superfamily"/>
    <property type="match status" value="1"/>
</dbReference>
<dbReference type="EMBL" id="LNZC01000027">
    <property type="protein sequence ID" value="KTD76711.1"/>
    <property type="molecule type" value="Genomic_DNA"/>
</dbReference>